<name>A0A1J8R648_9AGAM</name>
<feature type="non-terminal residue" evidence="1">
    <location>
        <position position="1"/>
    </location>
</feature>
<reference evidence="1 2" key="1">
    <citation type="submission" date="2016-03" db="EMBL/GenBank/DDBJ databases">
        <title>Comparative genomics of the ectomycorrhizal sister species Rhizopogon vinicolor and Rhizopogon vesiculosus (Basidiomycota: Boletales) reveals a divergence of the mating type B locus.</title>
        <authorList>
            <person name="Mujic A.B."/>
            <person name="Kuo A."/>
            <person name="Tritt A."/>
            <person name="Lipzen A."/>
            <person name="Chen C."/>
            <person name="Johnson J."/>
            <person name="Sharma A."/>
            <person name="Barry K."/>
            <person name="Grigoriev I.V."/>
            <person name="Spatafora J.W."/>
        </authorList>
    </citation>
    <scope>NUCLEOTIDE SEQUENCE [LARGE SCALE GENOMIC DNA]</scope>
    <source>
        <strain evidence="1 2">AM-OR11-056</strain>
    </source>
</reference>
<dbReference type="EMBL" id="LVVM01000225">
    <property type="protein sequence ID" value="OJA21280.1"/>
    <property type="molecule type" value="Genomic_DNA"/>
</dbReference>
<gene>
    <name evidence="1" type="ORF">AZE42_11628</name>
</gene>
<accession>A0A1J8R648</accession>
<dbReference type="Proteomes" id="UP000183567">
    <property type="component" value="Unassembled WGS sequence"/>
</dbReference>
<keyword evidence="2" id="KW-1185">Reference proteome</keyword>
<evidence type="ECO:0000313" key="2">
    <source>
        <dbReference type="Proteomes" id="UP000183567"/>
    </source>
</evidence>
<dbReference type="OrthoDB" id="3192156at2759"/>
<evidence type="ECO:0000313" key="1">
    <source>
        <dbReference type="EMBL" id="OJA21280.1"/>
    </source>
</evidence>
<protein>
    <submittedName>
        <fullName evidence="1">Uncharacterized protein</fullName>
    </submittedName>
</protein>
<organism evidence="1 2">
    <name type="scientific">Rhizopogon vesiculosus</name>
    <dbReference type="NCBI Taxonomy" id="180088"/>
    <lineage>
        <taxon>Eukaryota</taxon>
        <taxon>Fungi</taxon>
        <taxon>Dikarya</taxon>
        <taxon>Basidiomycota</taxon>
        <taxon>Agaricomycotina</taxon>
        <taxon>Agaricomycetes</taxon>
        <taxon>Agaricomycetidae</taxon>
        <taxon>Boletales</taxon>
        <taxon>Suillineae</taxon>
        <taxon>Rhizopogonaceae</taxon>
        <taxon>Rhizopogon</taxon>
    </lineage>
</organism>
<comment type="caution">
    <text evidence="1">The sequence shown here is derived from an EMBL/GenBank/DDBJ whole genome shotgun (WGS) entry which is preliminary data.</text>
</comment>
<sequence>LQPLISIYRYALEQIAPFTWFGIKICSLELVAAFRLCVALRQIKESLRAKHERKTRGDKLVVEERPFLRDASTALTVKFGGEAIIGPLLGVPPSFMISGVSPGVYIAAQAIVEYIPVLPSVSLTMELPLSFVDGFTHAMLLCSLIPPPVITHSSPVIASSPWTLLLPPFFSNLPSPSQVVANGGFFITNMFSFLEPTPLTLTTPSQFKPYSWTTTDLWSAPMITGLYALLINAQPFWAELHSVISTVLGGVSDKVQPLGPESACALCALTLAGIFSTQTAKNFGLVWKTSEFYRVFSFWSRPDFFA</sequence>
<dbReference type="AlphaFoldDB" id="A0A1J8R648"/>
<proteinExistence type="predicted"/>